<evidence type="ECO:0000313" key="6">
    <source>
        <dbReference type="EMBL" id="EEP78833.1"/>
    </source>
</evidence>
<feature type="transmembrane region" description="Helical" evidence="5">
    <location>
        <begin position="100"/>
        <end position="118"/>
    </location>
</feature>
<keyword evidence="3" id="KW-0808">Transferase</keyword>
<keyword evidence="5" id="KW-1133">Transmembrane helix</keyword>
<keyword evidence="5" id="KW-0812">Transmembrane</keyword>
<keyword evidence="5" id="KW-0472">Membrane</keyword>
<keyword evidence="2" id="KW-0489">Methyltransferase</keyword>
<dbReference type="GO" id="GO:0032259">
    <property type="term" value="P:methylation"/>
    <property type="evidence" value="ECO:0007669"/>
    <property type="project" value="UniProtKB-KW"/>
</dbReference>
<evidence type="ECO:0000256" key="1">
    <source>
        <dbReference type="ARBA" id="ARBA00008361"/>
    </source>
</evidence>
<evidence type="ECO:0000256" key="4">
    <source>
        <dbReference type="SAM" id="MobiDB-lite"/>
    </source>
</evidence>
<dbReference type="Gene3D" id="3.40.50.150">
    <property type="entry name" value="Vaccinia Virus protein VP39"/>
    <property type="match status" value="1"/>
</dbReference>
<keyword evidence="7" id="KW-1185">Reference proteome</keyword>
<dbReference type="KEGG" id="ure:UREG_03679"/>
<evidence type="ECO:0008006" key="8">
    <source>
        <dbReference type="Google" id="ProtNLM"/>
    </source>
</evidence>
<feature type="region of interest" description="Disordered" evidence="4">
    <location>
        <begin position="1"/>
        <end position="25"/>
    </location>
</feature>
<reference evidence="7" key="1">
    <citation type="journal article" date="2009" name="Genome Res.">
        <title>Comparative genomic analyses of the human fungal pathogens Coccidioides and their relatives.</title>
        <authorList>
            <person name="Sharpton T.J."/>
            <person name="Stajich J.E."/>
            <person name="Rounsley S.D."/>
            <person name="Gardner M.J."/>
            <person name="Wortman J.R."/>
            <person name="Jordar V.S."/>
            <person name="Maiti R."/>
            <person name="Kodira C.D."/>
            <person name="Neafsey D.E."/>
            <person name="Zeng Q."/>
            <person name="Hung C.-Y."/>
            <person name="McMahan C."/>
            <person name="Muszewska A."/>
            <person name="Grynberg M."/>
            <person name="Mandel M.A."/>
            <person name="Kellner E.M."/>
            <person name="Barker B.M."/>
            <person name="Galgiani J.N."/>
            <person name="Orbach M.J."/>
            <person name="Kirkland T.N."/>
            <person name="Cole G.T."/>
            <person name="Henn M.R."/>
            <person name="Birren B.W."/>
            <person name="Taylor J.W."/>
        </authorList>
    </citation>
    <scope>NUCLEOTIDE SEQUENCE [LARGE SCALE GENOMIC DNA]</scope>
    <source>
        <strain evidence="7">UAMH 1704</strain>
    </source>
</reference>
<dbReference type="InterPro" id="IPR051419">
    <property type="entry name" value="Lys/N-term_MeTrsfase_sf"/>
</dbReference>
<evidence type="ECO:0000313" key="7">
    <source>
        <dbReference type="Proteomes" id="UP000002058"/>
    </source>
</evidence>
<accession>C4JLH1</accession>
<dbReference type="VEuPathDB" id="FungiDB:UREG_03679"/>
<protein>
    <recommendedName>
        <fullName evidence="8">PABS domain-containing protein</fullName>
    </recommendedName>
</protein>
<proteinExistence type="inferred from homology"/>
<dbReference type="RefSeq" id="XP_002544162.1">
    <property type="nucleotide sequence ID" value="XM_002544116.1"/>
</dbReference>
<dbReference type="Proteomes" id="UP000002058">
    <property type="component" value="Unassembled WGS sequence"/>
</dbReference>
<feature type="transmembrane region" description="Helical" evidence="5">
    <location>
        <begin position="72"/>
        <end position="88"/>
    </location>
</feature>
<dbReference type="InterPro" id="IPR029063">
    <property type="entry name" value="SAM-dependent_MTases_sf"/>
</dbReference>
<dbReference type="InParanoid" id="C4JLH1"/>
<dbReference type="eggNOG" id="ENOG502QTVA">
    <property type="taxonomic scope" value="Eukaryota"/>
</dbReference>
<feature type="transmembrane region" description="Helical" evidence="5">
    <location>
        <begin position="138"/>
        <end position="155"/>
    </location>
</feature>
<dbReference type="GeneID" id="8439542"/>
<dbReference type="PANTHER" id="PTHR12176">
    <property type="entry name" value="SAM-DEPENDENT METHYLTRANSFERASE SUPERFAMILY PROTEIN"/>
    <property type="match status" value="1"/>
</dbReference>
<dbReference type="PANTHER" id="PTHR12176:SF59">
    <property type="entry name" value="METHYLTRANSFERASE DOMAIN-CONTAINING PROTEIN-RELATED"/>
    <property type="match status" value="1"/>
</dbReference>
<evidence type="ECO:0000256" key="3">
    <source>
        <dbReference type="ARBA" id="ARBA00022679"/>
    </source>
</evidence>
<dbReference type="AlphaFoldDB" id="C4JLH1"/>
<sequence length="574" mass="63280">MPKTGSLRRDRASASEARDARDNGRDSQQAYAQNVLKSFFQGVAVVVLAAISSHVSQLTLSPVYGSVPAASFHRQGVMIAGLIGWFGIGRVKVVCFKIPLKLLPVLAWSIPTIQYFMFQLSSRLGPIFGPFVTELCTLYPLVVLSVASAAILLGNSSPNTGYSLMAGQGKFLGLYVLFTTMLKVTRGVMSNRIGSSSLMTRAGLQFMVASLYSICLPSKWGLFAIPSLIFSVAFNVHVPSDITTARLNSRLQANNYTLLHRQESLTGYLSVLENNQLNFRVMRCDHSLLGGEWIPPADVSKQVVRDPIYAVFTMLEAVRLINLDNGDRRQAGPGTNALVIGLGIGTMPAALVAHGINTTVVEIDPVVYRLATEYFKFPSEAVSVIEDANTFIQRERKSHSPSRYNFIVHDVFTGGVEPADLFTLDFMHGLRDLLQDDGVIAINYAGDLALPSAGLIVRTILAAFSSCRIFREGEPTAGPAGDFTNMVIFCKKTKHLPEFRKPTNADYLGSLSRESYMFPKFEIPQETFRNTNSKDPEILTKNQVSQLENWHSQSAIGHWRIMRTVLPAAVWENW</sequence>
<evidence type="ECO:0000256" key="2">
    <source>
        <dbReference type="ARBA" id="ARBA00022603"/>
    </source>
</evidence>
<dbReference type="FunFam" id="3.40.50.150:FF:000288">
    <property type="entry name" value="Spermine/spermidine synthase, putative"/>
    <property type="match status" value="1"/>
</dbReference>
<dbReference type="NCBIfam" id="NF037959">
    <property type="entry name" value="MFS_SpdSyn"/>
    <property type="match status" value="1"/>
</dbReference>
<gene>
    <name evidence="6" type="ORF">UREG_03679</name>
</gene>
<dbReference type="Pfam" id="PF01564">
    <property type="entry name" value="Spermine_synth"/>
    <property type="match status" value="1"/>
</dbReference>
<feature type="compositionally biased region" description="Basic and acidic residues" evidence="4">
    <location>
        <begin position="7"/>
        <end position="25"/>
    </location>
</feature>
<dbReference type="STRING" id="336963.C4JLH1"/>
<evidence type="ECO:0000256" key="5">
    <source>
        <dbReference type="SAM" id="Phobius"/>
    </source>
</evidence>
<dbReference type="SUPFAM" id="SSF53335">
    <property type="entry name" value="S-adenosyl-L-methionine-dependent methyltransferases"/>
    <property type="match status" value="1"/>
</dbReference>
<dbReference type="OMA" id="CFIGWAG"/>
<feature type="transmembrane region" description="Helical" evidence="5">
    <location>
        <begin position="35"/>
        <end position="52"/>
    </location>
</feature>
<dbReference type="HOGENOM" id="CLU_017511_2_0_1"/>
<dbReference type="GO" id="GO:0008168">
    <property type="term" value="F:methyltransferase activity"/>
    <property type="evidence" value="ECO:0007669"/>
    <property type="project" value="UniProtKB-KW"/>
</dbReference>
<dbReference type="OrthoDB" id="2016285at2759"/>
<name>C4JLH1_UNCRE</name>
<comment type="similarity">
    <text evidence="1">Belongs to the methyltransferase superfamily.</text>
</comment>
<dbReference type="EMBL" id="CH476616">
    <property type="protein sequence ID" value="EEP78833.1"/>
    <property type="molecule type" value="Genomic_DNA"/>
</dbReference>
<organism evidence="6 7">
    <name type="scientific">Uncinocarpus reesii (strain UAMH 1704)</name>
    <dbReference type="NCBI Taxonomy" id="336963"/>
    <lineage>
        <taxon>Eukaryota</taxon>
        <taxon>Fungi</taxon>
        <taxon>Dikarya</taxon>
        <taxon>Ascomycota</taxon>
        <taxon>Pezizomycotina</taxon>
        <taxon>Eurotiomycetes</taxon>
        <taxon>Eurotiomycetidae</taxon>
        <taxon>Onygenales</taxon>
        <taxon>Onygenaceae</taxon>
        <taxon>Uncinocarpus</taxon>
    </lineage>
</organism>